<accession>A0A0H5CCB6</accession>
<dbReference type="GO" id="GO:0005743">
    <property type="term" value="C:mitochondrial inner membrane"/>
    <property type="evidence" value="ECO:0007669"/>
    <property type="project" value="UniProtKB-SubCell"/>
</dbReference>
<evidence type="ECO:0000313" key="5">
    <source>
        <dbReference type="EMBL" id="ODV72737.1"/>
    </source>
</evidence>
<gene>
    <name evidence="4" type="ORF">BN1211_2531</name>
    <name evidence="5" type="ORF">CYBJADRAFT_128753</name>
</gene>
<keyword evidence="2" id="KW-1015">Disulfide bond</keyword>
<reference evidence="4" key="1">
    <citation type="submission" date="2014-12" db="EMBL/GenBank/DDBJ databases">
        <authorList>
            <person name="Jaenicke S."/>
        </authorList>
    </citation>
    <scope>NUCLEOTIDE SEQUENCE [LARGE SCALE GENOMIC DNA]</scope>
    <source>
        <strain evidence="4">CBS1600</strain>
    </source>
</reference>
<sequence length="94" mass="10914">MDKHNEKLPVWMLTPGEEKEARKRWKDYAYHQCDDAVKKFAECSKAAGLKVLFQCTDARDAMNACILKYQGPGELDRQRRILIAEKQSKLAEQK</sequence>
<keyword evidence="3" id="KW-0999">Mitochondrion inner membrane</keyword>
<dbReference type="Pfam" id="PF08583">
    <property type="entry name" value="Cmc1"/>
    <property type="match status" value="1"/>
</dbReference>
<reference evidence="5 7" key="3">
    <citation type="journal article" date="2016" name="Proc. Natl. Acad. Sci. U.S.A.">
        <title>Comparative genomics of biotechnologically important yeasts.</title>
        <authorList>
            <person name="Riley R."/>
            <person name="Haridas S."/>
            <person name="Wolfe K.H."/>
            <person name="Lopes M.R."/>
            <person name="Hittinger C.T."/>
            <person name="Goeker M."/>
            <person name="Salamov A.A."/>
            <person name="Wisecaver J.H."/>
            <person name="Long T.M."/>
            <person name="Calvey C.H."/>
            <person name="Aerts A.L."/>
            <person name="Barry K.W."/>
            <person name="Choi C."/>
            <person name="Clum A."/>
            <person name="Coughlan A.Y."/>
            <person name="Deshpande S."/>
            <person name="Douglass A.P."/>
            <person name="Hanson S.J."/>
            <person name="Klenk H.-P."/>
            <person name="LaButti K.M."/>
            <person name="Lapidus A."/>
            <person name="Lindquist E.A."/>
            <person name="Lipzen A.M."/>
            <person name="Meier-Kolthoff J.P."/>
            <person name="Ohm R.A."/>
            <person name="Otillar R.P."/>
            <person name="Pangilinan J.L."/>
            <person name="Peng Y."/>
            <person name="Rokas A."/>
            <person name="Rosa C.A."/>
            <person name="Scheuner C."/>
            <person name="Sibirny A.A."/>
            <person name="Slot J.C."/>
            <person name="Stielow J.B."/>
            <person name="Sun H."/>
            <person name="Kurtzman C.P."/>
            <person name="Blackwell M."/>
            <person name="Grigoriev I.V."/>
            <person name="Jeffries T.W."/>
        </authorList>
    </citation>
    <scope>NUCLEOTIDE SEQUENCE [LARGE SCALE GENOMIC DNA]</scope>
    <source>
        <strain evidence="7">ATCC 18201 / CBS 1600 / BCRC 20928 / JCM 3617 / NBRC 0987 / NRRL Y-1542</strain>
        <strain evidence="5">NRRL Y-1542</strain>
    </source>
</reference>
<comment type="subcellular location">
    <subcellularLocation>
        <location evidence="3">Mitochondrion inner membrane</location>
    </subcellularLocation>
</comment>
<dbReference type="EMBL" id="KV453933">
    <property type="protein sequence ID" value="ODV72737.1"/>
    <property type="molecule type" value="Genomic_DNA"/>
</dbReference>
<keyword evidence="3" id="KW-0496">Mitochondrion</keyword>
<proteinExistence type="inferred from homology"/>
<keyword evidence="3" id="KW-0143">Chaperone</keyword>
<accession>A0A1E4RZR3</accession>
<comment type="function">
    <text evidence="3">Required for mitochondrial cytochrome c oxidase (COX) assembly and respiration.</text>
</comment>
<dbReference type="Proteomes" id="UP000038830">
    <property type="component" value="Unassembled WGS sequence"/>
</dbReference>
<dbReference type="STRING" id="983966.A0A0H5CCB6"/>
<evidence type="ECO:0000256" key="1">
    <source>
        <dbReference type="ARBA" id="ARBA00007347"/>
    </source>
</evidence>
<organism evidence="4 6">
    <name type="scientific">Cyberlindnera jadinii (strain ATCC 18201 / CBS 1600 / BCRC 20928 / JCM 3617 / NBRC 0987 / NRRL Y-1542)</name>
    <name type="common">Torula yeast</name>
    <name type="synonym">Candida utilis</name>
    <dbReference type="NCBI Taxonomy" id="983966"/>
    <lineage>
        <taxon>Eukaryota</taxon>
        <taxon>Fungi</taxon>
        <taxon>Dikarya</taxon>
        <taxon>Ascomycota</taxon>
        <taxon>Saccharomycotina</taxon>
        <taxon>Saccharomycetes</taxon>
        <taxon>Phaffomycetales</taxon>
        <taxon>Phaffomycetaceae</taxon>
        <taxon>Cyberlindnera</taxon>
    </lineage>
</organism>
<dbReference type="AlphaFoldDB" id="A0A0H5CCB6"/>
<comment type="similarity">
    <text evidence="1 3">Belongs to the CMC family.</text>
</comment>
<protein>
    <recommendedName>
        <fullName evidence="3">COX assembly mitochondrial protein</fullName>
    </recommendedName>
</protein>
<evidence type="ECO:0000313" key="7">
    <source>
        <dbReference type="Proteomes" id="UP000094389"/>
    </source>
</evidence>
<evidence type="ECO:0000313" key="4">
    <source>
        <dbReference type="EMBL" id="CEP22239.1"/>
    </source>
</evidence>
<dbReference type="OrthoDB" id="3344830at2759"/>
<reference evidence="6" key="2">
    <citation type="journal article" date="2015" name="J. Biotechnol.">
        <title>The structure of the Cyberlindnera jadinii genome and its relation to Candida utilis analyzed by the occurrence of single nucleotide polymorphisms.</title>
        <authorList>
            <person name="Rupp O."/>
            <person name="Brinkrolf K."/>
            <person name="Buerth C."/>
            <person name="Kunigo M."/>
            <person name="Schneider J."/>
            <person name="Jaenicke S."/>
            <person name="Goesmann A."/>
            <person name="Puehler A."/>
            <person name="Jaeger K.-E."/>
            <person name="Ernst J.F."/>
        </authorList>
    </citation>
    <scope>NUCLEOTIDE SEQUENCE [LARGE SCALE GENOMIC DNA]</scope>
    <source>
        <strain evidence="6">ATCC 18201 / CBS 1600 / BCRC 20928 / JCM 3617 / NBRC 0987 / NRRL Y-1542</strain>
    </source>
</reference>
<evidence type="ECO:0000256" key="3">
    <source>
        <dbReference type="RuleBase" id="RU364104"/>
    </source>
</evidence>
<keyword evidence="3" id="KW-0472">Membrane</keyword>
<keyword evidence="7" id="KW-1185">Reference proteome</keyword>
<name>A0A0H5CCB6_CYBJN</name>
<dbReference type="EMBL" id="CDQK01000003">
    <property type="protein sequence ID" value="CEP22239.1"/>
    <property type="molecule type" value="Genomic_DNA"/>
</dbReference>
<dbReference type="InterPro" id="IPR013892">
    <property type="entry name" value="Cyt_c_biogenesis_Cmc1-like"/>
</dbReference>
<dbReference type="OMA" id="WILTPKE"/>
<evidence type="ECO:0000313" key="6">
    <source>
        <dbReference type="Proteomes" id="UP000038830"/>
    </source>
</evidence>
<dbReference type="Proteomes" id="UP000094389">
    <property type="component" value="Unassembled WGS sequence"/>
</dbReference>
<evidence type="ECO:0000256" key="2">
    <source>
        <dbReference type="ARBA" id="ARBA00023157"/>
    </source>
</evidence>